<keyword evidence="8" id="KW-0406">Ion transport</keyword>
<evidence type="ECO:0000256" key="3">
    <source>
        <dbReference type="ARBA" id="ARBA00022449"/>
    </source>
</evidence>
<feature type="transmembrane region" description="Helical" evidence="10">
    <location>
        <begin position="406"/>
        <end position="426"/>
    </location>
</feature>
<feature type="transmembrane region" description="Helical" evidence="10">
    <location>
        <begin position="99"/>
        <end position="118"/>
    </location>
</feature>
<feature type="transmembrane region" description="Helical" evidence="10">
    <location>
        <begin position="75"/>
        <end position="93"/>
    </location>
</feature>
<dbReference type="PANTHER" id="PTHR46157">
    <property type="entry name" value="K(+) EFFLUX ANTIPORTER 3, CHLOROPLASTIC"/>
    <property type="match status" value="1"/>
</dbReference>
<protein>
    <submittedName>
        <fullName evidence="13">Glutathione-regulated potassium-efflux system protein KefC</fullName>
    </submittedName>
</protein>
<evidence type="ECO:0000259" key="12">
    <source>
        <dbReference type="Pfam" id="PF02254"/>
    </source>
</evidence>
<sequence length="605" mass="66177">MDRALLVRWTGHFWSDGPGTFGPMDRALLVRWTGRLIALHCLAMEEAEALIPAILLLAIGISSIVLMRRLGLSPIVGYMLGGMVIGGHALGWFHESSTVHLLAELGVVFLLFDIGLHFSVQHIWDARRDIFGLGPIQITLCSLAFIAIALSLGYSFEISMIVGGSLALSSTAVVSPTLQQRQQNNCPVGRTATAVLILQDILAIFLLVLASSYGGNASDSVEQSLTMTIFMAAFKGLLAFGCSLLLGRYVLRPLFAVISRTKNEEIFTAIALLIVLAMAAASGWLGLSLTLGAFLGGMMLSETPFRHLIRTEAKPFRDLLLAFFFIAIGASLDWRILLSHGWQIIAFASVVITIKAVAISLSARIVGWSVPGSMQLGFLLAQGSEFVFVIVSMPSIRSAFGEETVSVVFIGVALSLALTPTVAELGNRLAREIRKRSSVLIPKSESIPIETVAPVIVYGMDEVGRTVADALEAHQIRYEAVERDYDRFTAASVDGYQVVFGDLSDLRLAQSMAMDQRRSLVLANVRHDRVTDLMPIVNERFPSLTKFISTKNQDQTSHFEKLGIRAVAEQDESVGISLARQLLRSHDIDEAQIESWIQRRLEHEE</sequence>
<evidence type="ECO:0000313" key="13">
    <source>
        <dbReference type="EMBL" id="TWT50886.1"/>
    </source>
</evidence>
<keyword evidence="3" id="KW-0050">Antiport</keyword>
<evidence type="ECO:0000256" key="10">
    <source>
        <dbReference type="SAM" id="Phobius"/>
    </source>
</evidence>
<comment type="subcellular location">
    <subcellularLocation>
        <location evidence="1">Membrane</location>
        <topology evidence="1">Multi-pass membrane protein</topology>
    </subcellularLocation>
</comment>
<feature type="domain" description="Cation/H+ exchanger transmembrane" evidence="11">
    <location>
        <begin position="60"/>
        <end position="422"/>
    </location>
</feature>
<keyword evidence="6" id="KW-0630">Potassium</keyword>
<dbReference type="Proteomes" id="UP000316598">
    <property type="component" value="Unassembled WGS sequence"/>
</dbReference>
<evidence type="ECO:0000256" key="4">
    <source>
        <dbReference type="ARBA" id="ARBA00022538"/>
    </source>
</evidence>
<dbReference type="GO" id="GO:1902600">
    <property type="term" value="P:proton transmembrane transport"/>
    <property type="evidence" value="ECO:0007669"/>
    <property type="project" value="InterPro"/>
</dbReference>
<dbReference type="InterPro" id="IPR036291">
    <property type="entry name" value="NAD(P)-bd_dom_sf"/>
</dbReference>
<name>A0A5C5WJD0_9BACT</name>
<feature type="transmembrane region" description="Helical" evidence="10">
    <location>
        <begin position="320"/>
        <end position="338"/>
    </location>
</feature>
<keyword evidence="7 10" id="KW-1133">Transmembrane helix</keyword>
<dbReference type="AlphaFoldDB" id="A0A5C5WJD0"/>
<evidence type="ECO:0000256" key="9">
    <source>
        <dbReference type="ARBA" id="ARBA00023136"/>
    </source>
</evidence>
<evidence type="ECO:0000256" key="1">
    <source>
        <dbReference type="ARBA" id="ARBA00004141"/>
    </source>
</evidence>
<evidence type="ECO:0000256" key="8">
    <source>
        <dbReference type="ARBA" id="ARBA00023065"/>
    </source>
</evidence>
<comment type="caution">
    <text evidence="13">The sequence shown here is derived from an EMBL/GenBank/DDBJ whole genome shotgun (WGS) entry which is preliminary data.</text>
</comment>
<evidence type="ECO:0000256" key="2">
    <source>
        <dbReference type="ARBA" id="ARBA00022448"/>
    </source>
</evidence>
<evidence type="ECO:0000259" key="11">
    <source>
        <dbReference type="Pfam" id="PF00999"/>
    </source>
</evidence>
<feature type="transmembrane region" description="Helical" evidence="10">
    <location>
        <begin position="344"/>
        <end position="366"/>
    </location>
</feature>
<evidence type="ECO:0000256" key="7">
    <source>
        <dbReference type="ARBA" id="ARBA00022989"/>
    </source>
</evidence>
<feature type="transmembrane region" description="Helical" evidence="10">
    <location>
        <begin position="191"/>
        <end position="213"/>
    </location>
</feature>
<dbReference type="EMBL" id="SJPI01000002">
    <property type="protein sequence ID" value="TWT50886.1"/>
    <property type="molecule type" value="Genomic_DNA"/>
</dbReference>
<reference evidence="13 14" key="1">
    <citation type="submission" date="2019-02" db="EMBL/GenBank/DDBJ databases">
        <title>Deep-cultivation of Planctomycetes and their phenomic and genomic characterization uncovers novel biology.</title>
        <authorList>
            <person name="Wiegand S."/>
            <person name="Jogler M."/>
            <person name="Boedeker C."/>
            <person name="Pinto D."/>
            <person name="Vollmers J."/>
            <person name="Rivas-Marin E."/>
            <person name="Kohn T."/>
            <person name="Peeters S.H."/>
            <person name="Heuer A."/>
            <person name="Rast P."/>
            <person name="Oberbeckmann S."/>
            <person name="Bunk B."/>
            <person name="Jeske O."/>
            <person name="Meyerdierks A."/>
            <person name="Storesund J.E."/>
            <person name="Kallscheuer N."/>
            <person name="Luecker S."/>
            <person name="Lage O.M."/>
            <person name="Pohl T."/>
            <person name="Merkel B.J."/>
            <person name="Hornburger P."/>
            <person name="Mueller R.-W."/>
            <person name="Bruemmer F."/>
            <person name="Labrenz M."/>
            <person name="Spormann A.M."/>
            <person name="Op Den Camp H."/>
            <person name="Overmann J."/>
            <person name="Amann R."/>
            <person name="Jetten M.S.M."/>
            <person name="Mascher T."/>
            <person name="Medema M.H."/>
            <person name="Devos D.P."/>
            <person name="Kaster A.-K."/>
            <person name="Ovreas L."/>
            <person name="Rohde M."/>
            <person name="Galperin M.Y."/>
            <person name="Jogler C."/>
        </authorList>
    </citation>
    <scope>NUCLEOTIDE SEQUENCE [LARGE SCALE GENOMIC DNA]</scope>
    <source>
        <strain evidence="13 14">Pla22</strain>
    </source>
</reference>
<dbReference type="InterPro" id="IPR006153">
    <property type="entry name" value="Cation/H_exchanger_TM"/>
</dbReference>
<feature type="transmembrane region" description="Helical" evidence="10">
    <location>
        <begin position="158"/>
        <end position="179"/>
    </location>
</feature>
<feature type="transmembrane region" description="Helical" evidence="10">
    <location>
        <begin position="225"/>
        <end position="246"/>
    </location>
</feature>
<dbReference type="InterPro" id="IPR003148">
    <property type="entry name" value="RCK_N"/>
</dbReference>
<accession>A0A5C5WJD0</accession>
<feature type="transmembrane region" description="Helical" evidence="10">
    <location>
        <begin position="266"/>
        <end position="285"/>
    </location>
</feature>
<evidence type="ECO:0000256" key="6">
    <source>
        <dbReference type="ARBA" id="ARBA00022958"/>
    </source>
</evidence>
<organism evidence="13 14">
    <name type="scientific">Rubripirellula amarantea</name>
    <dbReference type="NCBI Taxonomy" id="2527999"/>
    <lineage>
        <taxon>Bacteria</taxon>
        <taxon>Pseudomonadati</taxon>
        <taxon>Planctomycetota</taxon>
        <taxon>Planctomycetia</taxon>
        <taxon>Pirellulales</taxon>
        <taxon>Pirellulaceae</taxon>
        <taxon>Rubripirellula</taxon>
    </lineage>
</organism>
<keyword evidence="14" id="KW-1185">Reference proteome</keyword>
<dbReference type="Pfam" id="PF00999">
    <property type="entry name" value="Na_H_Exchanger"/>
    <property type="match status" value="1"/>
</dbReference>
<dbReference type="GO" id="GO:0006813">
    <property type="term" value="P:potassium ion transport"/>
    <property type="evidence" value="ECO:0007669"/>
    <property type="project" value="UniProtKB-KW"/>
</dbReference>
<dbReference type="Gene3D" id="1.20.1530.20">
    <property type="match status" value="1"/>
</dbReference>
<gene>
    <name evidence="13" type="primary">kefC</name>
    <name evidence="13" type="ORF">Pla22_36290</name>
</gene>
<feature type="domain" description="RCK N-terminal" evidence="12">
    <location>
        <begin position="455"/>
        <end position="567"/>
    </location>
</feature>
<evidence type="ECO:0000313" key="14">
    <source>
        <dbReference type="Proteomes" id="UP000316598"/>
    </source>
</evidence>
<dbReference type="PANTHER" id="PTHR46157:SF4">
    <property type="entry name" value="K(+) EFFLUX ANTIPORTER 3, CHLOROPLASTIC"/>
    <property type="match status" value="1"/>
</dbReference>
<dbReference type="OrthoDB" id="9793589at2"/>
<feature type="transmembrane region" description="Helical" evidence="10">
    <location>
        <begin position="49"/>
        <end position="68"/>
    </location>
</feature>
<keyword evidence="5 10" id="KW-0812">Transmembrane</keyword>
<dbReference type="GO" id="GO:0015297">
    <property type="term" value="F:antiporter activity"/>
    <property type="evidence" value="ECO:0007669"/>
    <property type="project" value="UniProtKB-KW"/>
</dbReference>
<dbReference type="Pfam" id="PF02254">
    <property type="entry name" value="TrkA_N"/>
    <property type="match status" value="1"/>
</dbReference>
<keyword evidence="2" id="KW-0813">Transport</keyword>
<keyword evidence="9 10" id="KW-0472">Membrane</keyword>
<proteinExistence type="predicted"/>
<dbReference type="GO" id="GO:0005886">
    <property type="term" value="C:plasma membrane"/>
    <property type="evidence" value="ECO:0007669"/>
    <property type="project" value="TreeGrafter"/>
</dbReference>
<dbReference type="SUPFAM" id="SSF51735">
    <property type="entry name" value="NAD(P)-binding Rossmann-fold domains"/>
    <property type="match status" value="1"/>
</dbReference>
<feature type="transmembrane region" description="Helical" evidence="10">
    <location>
        <begin position="130"/>
        <end position="152"/>
    </location>
</feature>
<evidence type="ECO:0000256" key="5">
    <source>
        <dbReference type="ARBA" id="ARBA00022692"/>
    </source>
</evidence>
<keyword evidence="4" id="KW-0633">Potassium transport</keyword>
<dbReference type="Gene3D" id="3.40.50.720">
    <property type="entry name" value="NAD(P)-binding Rossmann-like Domain"/>
    <property type="match status" value="1"/>
</dbReference>
<dbReference type="InterPro" id="IPR038770">
    <property type="entry name" value="Na+/solute_symporter_sf"/>
</dbReference>